<dbReference type="InterPro" id="IPR014937">
    <property type="entry name" value="DUF1810"/>
</dbReference>
<organism evidence="1 2">
    <name type="scientific">Bacteroides mediterraneensis</name>
    <dbReference type="NCBI Taxonomy" id="1841856"/>
    <lineage>
        <taxon>Bacteria</taxon>
        <taxon>Pseudomonadati</taxon>
        <taxon>Bacteroidota</taxon>
        <taxon>Bacteroidia</taxon>
        <taxon>Bacteroidales</taxon>
        <taxon>Bacteroidaceae</taxon>
        <taxon>Bacteroides</taxon>
    </lineage>
</organism>
<evidence type="ECO:0000313" key="2">
    <source>
        <dbReference type="Proteomes" id="UP000703295"/>
    </source>
</evidence>
<name>A0ABS2EWZ6_9BACE</name>
<dbReference type="InterPro" id="IPR036287">
    <property type="entry name" value="Rv1873-like_sf"/>
</dbReference>
<accession>A0ABS2EWZ6</accession>
<proteinExistence type="predicted"/>
<comment type="caution">
    <text evidence="1">The sequence shown here is derived from an EMBL/GenBank/DDBJ whole genome shotgun (WGS) entry which is preliminary data.</text>
</comment>
<dbReference type="EMBL" id="JACJJW010000021">
    <property type="protein sequence ID" value="MBM6758790.1"/>
    <property type="molecule type" value="Genomic_DNA"/>
</dbReference>
<dbReference type="PIRSF" id="PIRSF008546">
    <property type="entry name" value="UCP008546"/>
    <property type="match status" value="1"/>
</dbReference>
<reference evidence="1 2" key="1">
    <citation type="journal article" date="2021" name="Sci. Rep.">
        <title>The distribution of antibiotic resistance genes in chicken gut microbiota commensals.</title>
        <authorList>
            <person name="Juricova H."/>
            <person name="Matiasovicova J."/>
            <person name="Kubasova T."/>
            <person name="Cejkova D."/>
            <person name="Rychlik I."/>
        </authorList>
    </citation>
    <scope>NUCLEOTIDE SEQUENCE [LARGE SCALE GENOMIC DNA]</scope>
    <source>
        <strain evidence="1 2">An801</strain>
    </source>
</reference>
<dbReference type="SUPFAM" id="SSF140736">
    <property type="entry name" value="Rv1873-like"/>
    <property type="match status" value="1"/>
</dbReference>
<evidence type="ECO:0000313" key="1">
    <source>
        <dbReference type="EMBL" id="MBM6758790.1"/>
    </source>
</evidence>
<sequence length="134" mass="15578">MKNMGDTNYNLQRFLDAQEDMYPVALKEIRKGGKQSHWIWYIFPQEKGLGYSYNSQFYGLDGEEEARAYLAHPVLGTRLREITRALLAHRGHRTVRQLMGSEVDVLKLRSSMQLFDKVSPDDVFAEVLKAYFSK</sequence>
<dbReference type="RefSeq" id="WP_204475962.1">
    <property type="nucleotide sequence ID" value="NZ_JACJJW010000021.1"/>
</dbReference>
<dbReference type="Pfam" id="PF08837">
    <property type="entry name" value="DUF1810"/>
    <property type="match status" value="1"/>
</dbReference>
<keyword evidence="2" id="KW-1185">Reference proteome</keyword>
<dbReference type="Proteomes" id="UP000703295">
    <property type="component" value="Unassembled WGS sequence"/>
</dbReference>
<dbReference type="Gene3D" id="1.25.40.380">
    <property type="entry name" value="Protein of unknown function DUF1810"/>
    <property type="match status" value="1"/>
</dbReference>
<protein>
    <submittedName>
        <fullName evidence="1">DUF1810 domain-containing protein</fullName>
    </submittedName>
</protein>
<gene>
    <name evidence="1" type="ORF">H6A31_08900</name>
</gene>